<dbReference type="Gene3D" id="3.40.50.410">
    <property type="entry name" value="von Willebrand factor, type A domain"/>
    <property type="match status" value="1"/>
</dbReference>
<feature type="domain" description="VWFA" evidence="2">
    <location>
        <begin position="3"/>
        <end position="228"/>
    </location>
</feature>
<dbReference type="PANTHER" id="PTHR12957:SF2">
    <property type="entry name" value="INTEGRATOR COMPLEX SUBUNIT 6"/>
    <property type="match status" value="1"/>
</dbReference>
<dbReference type="AlphaFoldDB" id="A0AAN9APW1"/>
<sequence length="942" mass="105172">MTIILFLVDTSASMNQRTYLGTTLIDVAKAAVETFMKIRARDPNSRWDRYMLLTFEDPPANVKAGWKETAGTFTAELKNLKAGGLTNMGHSIKYAFDLLNVFRMQSGVDTYGQGRCPFYLESALIIVITDGGSLTSHTGVHQELNLPMNNAVPGTELTKEPFRWDQRLFSLVLRLPGSVPPDVTNFPYIPSAEGSPIDVMCEVTGGRSYAVYSQKMINGALESLVQKVHSGVVVNLEKFGPDPPPVAEGKTENGDANGNAKENQDVNRPVLELNGLDDKKPIMPISQLQQQQPQNNTTSWQTCRRLIYVPRSAAKGQFNGHWPIPEGFWPDVQSPQLPARSAHPVVRFSCIPCDPMVIENIPFDKYELEPSPLTQFILERRQPNVCWQTFVASSARFSDQSHPFGYLKPSSTLTSVNLFVMPYNYPVLLPLLDELFKVHKLKPNQQWRERFDKYLKSMPGYYAGPLRRVLARVGVPTLVPENYDTCLSYSVITYLKKLKNQAKVEMDRMNASVGQKPPPHEGITVDSRTKTSVLQRRDFSQLLASIGGNMSILKQELTADYSKFHIAVPDPTVKPQHYRNAYDIPRKNLLDQVSRMRKNLLQTSHTAITLMEQEERHSVPVQQMGNYQEQLKKQPPPLRPIDNQPARLHMFGNPFKVNKQNMMIDEAEDAFLNGGNQSPKRRTEAPASPGPGRKRKPGPLPRDVPYRILASPRPSPPASPARSVSDEDLSYMSLSEDESRLAIVIDEDMDTDSTAANSSNSDAESPPSSPSSSPPNPPLYAPVISSKVPSPSNHVTNHKHNAVKANSSSNNSDKDVLDIYHNSVAVYEPKAVGQRPGSSSSSVYSNDVGNLRSVNNKDVWNFNHDLRVKVGKEVKKPGRDFGLLFKLLSAVQGSQETRHAFVQDITQEALRFKRHRLVALLKQFEESALRGENKNRGKSSVS</sequence>
<keyword evidence="4" id="KW-1185">Reference proteome</keyword>
<dbReference type="InterPro" id="IPR051113">
    <property type="entry name" value="Integrator_subunit6"/>
</dbReference>
<evidence type="ECO:0000313" key="3">
    <source>
        <dbReference type="EMBL" id="KAK7090952.1"/>
    </source>
</evidence>
<feature type="compositionally biased region" description="Pro residues" evidence="1">
    <location>
        <begin position="767"/>
        <end position="780"/>
    </location>
</feature>
<reference evidence="3 4" key="1">
    <citation type="submission" date="2024-02" db="EMBL/GenBank/DDBJ databases">
        <title>Chromosome-scale genome assembly of the rough periwinkle Littorina saxatilis.</title>
        <authorList>
            <person name="De Jode A."/>
            <person name="Faria R."/>
            <person name="Formenti G."/>
            <person name="Sims Y."/>
            <person name="Smith T.P."/>
            <person name="Tracey A."/>
            <person name="Wood J.M.D."/>
            <person name="Zagrodzka Z.B."/>
            <person name="Johannesson K."/>
            <person name="Butlin R.K."/>
            <person name="Leder E.H."/>
        </authorList>
    </citation>
    <scope>NUCLEOTIDE SEQUENCE [LARGE SCALE GENOMIC DNA]</scope>
    <source>
        <strain evidence="3">Snail1</strain>
        <tissue evidence="3">Muscle</tissue>
    </source>
</reference>
<evidence type="ECO:0000256" key="1">
    <source>
        <dbReference type="SAM" id="MobiDB-lite"/>
    </source>
</evidence>
<dbReference type="Proteomes" id="UP001374579">
    <property type="component" value="Unassembled WGS sequence"/>
</dbReference>
<accession>A0AAN9APW1</accession>
<dbReference type="InterPro" id="IPR036465">
    <property type="entry name" value="vWFA_dom_sf"/>
</dbReference>
<dbReference type="InterPro" id="IPR002035">
    <property type="entry name" value="VWF_A"/>
</dbReference>
<feature type="region of interest" description="Disordered" evidence="1">
    <location>
        <begin position="239"/>
        <end position="263"/>
    </location>
</feature>
<dbReference type="InterPro" id="IPR057413">
    <property type="entry name" value="Beta-barrel_INTS6"/>
</dbReference>
<dbReference type="GO" id="GO:0034472">
    <property type="term" value="P:snRNA 3'-end processing"/>
    <property type="evidence" value="ECO:0007669"/>
    <property type="project" value="TreeGrafter"/>
</dbReference>
<dbReference type="EMBL" id="JBAMIC010000024">
    <property type="protein sequence ID" value="KAK7090952.1"/>
    <property type="molecule type" value="Genomic_DNA"/>
</dbReference>
<evidence type="ECO:0000259" key="2">
    <source>
        <dbReference type="PROSITE" id="PS50234"/>
    </source>
</evidence>
<evidence type="ECO:0000313" key="4">
    <source>
        <dbReference type="Proteomes" id="UP001374579"/>
    </source>
</evidence>
<dbReference type="CDD" id="cd00198">
    <property type="entry name" value="vWFA"/>
    <property type="match status" value="1"/>
</dbReference>
<protein>
    <recommendedName>
        <fullName evidence="2">VWFA domain-containing protein</fullName>
    </recommendedName>
</protein>
<dbReference type="InterPro" id="IPR029307">
    <property type="entry name" value="INT_SG_DDX_CT_C"/>
</dbReference>
<comment type="caution">
    <text evidence="3">The sequence shown here is derived from an EMBL/GenBank/DDBJ whole genome shotgun (WGS) entry which is preliminary data.</text>
</comment>
<dbReference type="Pfam" id="PF25462">
    <property type="entry name" value="Beta-barrel_INTS6"/>
    <property type="match status" value="1"/>
</dbReference>
<organism evidence="3 4">
    <name type="scientific">Littorina saxatilis</name>
    <dbReference type="NCBI Taxonomy" id="31220"/>
    <lineage>
        <taxon>Eukaryota</taxon>
        <taxon>Metazoa</taxon>
        <taxon>Spiralia</taxon>
        <taxon>Lophotrochozoa</taxon>
        <taxon>Mollusca</taxon>
        <taxon>Gastropoda</taxon>
        <taxon>Caenogastropoda</taxon>
        <taxon>Littorinimorpha</taxon>
        <taxon>Littorinoidea</taxon>
        <taxon>Littorinidae</taxon>
        <taxon>Littorina</taxon>
    </lineage>
</organism>
<proteinExistence type="predicted"/>
<dbReference type="SUPFAM" id="SSF53300">
    <property type="entry name" value="vWA-like"/>
    <property type="match status" value="1"/>
</dbReference>
<dbReference type="Pfam" id="PF15300">
    <property type="entry name" value="INT_SG_DDX_CT_C"/>
    <property type="match status" value="1"/>
</dbReference>
<dbReference type="Pfam" id="PF13519">
    <property type="entry name" value="VWA_2"/>
    <property type="match status" value="1"/>
</dbReference>
<feature type="region of interest" description="Disordered" evidence="1">
    <location>
        <begin position="671"/>
        <end position="815"/>
    </location>
</feature>
<name>A0AAN9APW1_9CAEN</name>
<dbReference type="GO" id="GO:0032039">
    <property type="term" value="C:integrator complex"/>
    <property type="evidence" value="ECO:0007669"/>
    <property type="project" value="TreeGrafter"/>
</dbReference>
<feature type="compositionally biased region" description="Low complexity" evidence="1">
    <location>
        <begin position="752"/>
        <end position="766"/>
    </location>
</feature>
<dbReference type="PROSITE" id="PS50234">
    <property type="entry name" value="VWFA"/>
    <property type="match status" value="1"/>
</dbReference>
<gene>
    <name evidence="3" type="ORF">V1264_010684</name>
</gene>
<dbReference type="PANTHER" id="PTHR12957">
    <property type="entry name" value="DEAD/H BOX POLYPEPTIDE 26/DICE1-RELATED"/>
    <property type="match status" value="1"/>
</dbReference>
<dbReference type="FunFam" id="3.40.50.410:FF:000010">
    <property type="entry name" value="Integrator complex subunit 6 like"/>
    <property type="match status" value="1"/>
</dbReference>